<evidence type="ECO:0000256" key="1">
    <source>
        <dbReference type="ARBA" id="ARBA00005715"/>
    </source>
</evidence>
<evidence type="ECO:0000256" key="3">
    <source>
        <dbReference type="ARBA" id="ARBA00022741"/>
    </source>
</evidence>
<dbReference type="Pfam" id="PF17042">
    <property type="entry name" value="NBD_C"/>
    <property type="match status" value="1"/>
</dbReference>
<keyword evidence="6" id="KW-0119">Carbohydrate metabolism</keyword>
<protein>
    <submittedName>
        <fullName evidence="9">Four-carbon acid sugar kinase family protein</fullName>
    </submittedName>
</protein>
<evidence type="ECO:0000313" key="9">
    <source>
        <dbReference type="EMBL" id="TKW67105.1"/>
    </source>
</evidence>
<dbReference type="EMBL" id="VAFL01000005">
    <property type="protein sequence ID" value="TKW67105.1"/>
    <property type="molecule type" value="Genomic_DNA"/>
</dbReference>
<dbReference type="Gene3D" id="3.40.980.20">
    <property type="entry name" value="Four-carbon acid sugar kinase, nucleotide binding domain"/>
    <property type="match status" value="1"/>
</dbReference>
<evidence type="ECO:0000259" key="7">
    <source>
        <dbReference type="Pfam" id="PF07005"/>
    </source>
</evidence>
<dbReference type="Proteomes" id="UP000315344">
    <property type="component" value="Unassembled WGS sequence"/>
</dbReference>
<comment type="caution">
    <text evidence="9">The sequence shown here is derived from an EMBL/GenBank/DDBJ whole genome shotgun (WGS) entry which is preliminary data.</text>
</comment>
<dbReference type="SUPFAM" id="SSF142764">
    <property type="entry name" value="YgbK-like"/>
    <property type="match status" value="1"/>
</dbReference>
<organism evidence="9 10">
    <name type="scientific">Paracoccus denitrificans</name>
    <dbReference type="NCBI Taxonomy" id="266"/>
    <lineage>
        <taxon>Bacteria</taxon>
        <taxon>Pseudomonadati</taxon>
        <taxon>Pseudomonadota</taxon>
        <taxon>Alphaproteobacteria</taxon>
        <taxon>Rhodobacterales</taxon>
        <taxon>Paracoccaceae</taxon>
        <taxon>Paracoccus</taxon>
    </lineage>
</organism>
<evidence type="ECO:0000256" key="2">
    <source>
        <dbReference type="ARBA" id="ARBA00022679"/>
    </source>
</evidence>
<evidence type="ECO:0000313" key="10">
    <source>
        <dbReference type="Proteomes" id="UP000315344"/>
    </source>
</evidence>
<evidence type="ECO:0000256" key="5">
    <source>
        <dbReference type="ARBA" id="ARBA00022840"/>
    </source>
</evidence>
<dbReference type="GO" id="GO:0016301">
    <property type="term" value="F:kinase activity"/>
    <property type="evidence" value="ECO:0007669"/>
    <property type="project" value="UniProtKB-KW"/>
</dbReference>
<dbReference type="InterPro" id="IPR037051">
    <property type="entry name" value="4-carb_acid_sugar_kinase_N_sf"/>
</dbReference>
<feature type="domain" description="Four-carbon acid sugar kinase N-terminal" evidence="7">
    <location>
        <begin position="11"/>
        <end position="246"/>
    </location>
</feature>
<keyword evidence="5" id="KW-0067">ATP-binding</keyword>
<dbReference type="Gene3D" id="3.40.50.10840">
    <property type="entry name" value="Putative sugar-binding, N-terminal domain"/>
    <property type="match status" value="1"/>
</dbReference>
<keyword evidence="4 9" id="KW-0418">Kinase</keyword>
<dbReference type="InterPro" id="IPR042213">
    <property type="entry name" value="NBD_C_sf"/>
</dbReference>
<name>A0A533I8G3_PARDE</name>
<evidence type="ECO:0000256" key="4">
    <source>
        <dbReference type="ARBA" id="ARBA00022777"/>
    </source>
</evidence>
<dbReference type="InterPro" id="IPR031475">
    <property type="entry name" value="NBD_C"/>
</dbReference>
<comment type="similarity">
    <text evidence="1">Belongs to the four-carbon acid sugar kinase family.</text>
</comment>
<reference evidence="9 10" key="1">
    <citation type="journal article" date="2017" name="Nat. Commun.">
        <title>In situ click chemistry generation of cyclooxygenase-2 inhibitors.</title>
        <authorList>
            <person name="Bhardwaj A."/>
            <person name="Kaur J."/>
            <person name="Wuest M."/>
            <person name="Wuest F."/>
        </authorList>
    </citation>
    <scope>NUCLEOTIDE SEQUENCE [LARGE SCALE GENOMIC DNA]</scope>
    <source>
        <strain evidence="9">S2_012_000_R3_94</strain>
    </source>
</reference>
<dbReference type="InterPro" id="IPR010737">
    <property type="entry name" value="4-carb_acid_sugar_kinase_N"/>
</dbReference>
<dbReference type="AlphaFoldDB" id="A0A533I8G3"/>
<keyword evidence="2" id="KW-0808">Transferase</keyword>
<evidence type="ECO:0000256" key="6">
    <source>
        <dbReference type="ARBA" id="ARBA00023277"/>
    </source>
</evidence>
<proteinExistence type="inferred from homology"/>
<evidence type="ECO:0000259" key="8">
    <source>
        <dbReference type="Pfam" id="PF17042"/>
    </source>
</evidence>
<feature type="domain" description="Four-carbon acid sugar kinase nucleotide binding" evidence="8">
    <location>
        <begin position="273"/>
        <end position="446"/>
    </location>
</feature>
<gene>
    <name evidence="9" type="ORF">DI616_08530</name>
</gene>
<keyword evidence="3" id="KW-0547">Nucleotide-binding</keyword>
<dbReference type="GO" id="GO:0005524">
    <property type="term" value="F:ATP binding"/>
    <property type="evidence" value="ECO:0007669"/>
    <property type="project" value="UniProtKB-KW"/>
</dbReference>
<accession>A0A533I8G3</accession>
<sequence length="452" mass="48047">MPESLPSGVLLAFYGDDFTGSTDAMEVTAMAGLRTVLFTRPPTTDDLARFADFQVIGVAGTARAQTPAWMDEHLPGIFTTLASLRPRVLQYKVCSTFDSAPHVGSIGKAAELGAQSVPSGWLPSVIGAPQLGRWQAFGNLFAAAAGKPYRIDRHPTMSRHPVTPMQEADLRLHLGRQTDHPITSIDLADMAQDSARDQIANAARDRAITFLDVVDSASQISAGGLVWENSPDTVFSPSSSGLQYALVAYWRDKGLIAGTPPEFPAHKPADRLLVLSGSCSPVTAEQIAQAEAAGFASIRLNVCQTARPTEADAEIARLMSEIEAAYDRHRGVLVFAAKTVDDPAYADLARMVEAEGIPLEQAQNAIGIALGNIARQAVPRFGLRRLVVAGGDTSGRVVEALPVTALELKHPLSPGAPICLCHVDDPDFEGLEVVLKGGQLGTPDLFQRALSG</sequence>
<dbReference type="Pfam" id="PF07005">
    <property type="entry name" value="SBD_N"/>
    <property type="match status" value="1"/>
</dbReference>